<comment type="subcellular location">
    <subcellularLocation>
        <location evidence="1">Membrane</location>
        <topology evidence="1">Single-pass type I membrane protein</topology>
    </subcellularLocation>
</comment>
<organism evidence="13 14">
    <name type="scientific">Carpinus fangiana</name>
    <dbReference type="NCBI Taxonomy" id="176857"/>
    <lineage>
        <taxon>Eukaryota</taxon>
        <taxon>Viridiplantae</taxon>
        <taxon>Streptophyta</taxon>
        <taxon>Embryophyta</taxon>
        <taxon>Tracheophyta</taxon>
        <taxon>Spermatophyta</taxon>
        <taxon>Magnoliopsida</taxon>
        <taxon>eudicotyledons</taxon>
        <taxon>Gunneridae</taxon>
        <taxon>Pentapetalae</taxon>
        <taxon>rosids</taxon>
        <taxon>fabids</taxon>
        <taxon>Fagales</taxon>
        <taxon>Betulaceae</taxon>
        <taxon>Carpinus</taxon>
    </lineage>
</organism>
<protein>
    <recommendedName>
        <fullName evidence="2">non-specific serine/threonine protein kinase</fullName>
        <ecNumber evidence="2">2.7.11.1</ecNumber>
    </recommendedName>
</protein>
<dbReference type="AlphaFoldDB" id="A0A660KZ51"/>
<dbReference type="GO" id="GO:0016020">
    <property type="term" value="C:membrane"/>
    <property type="evidence" value="ECO:0007669"/>
    <property type="project" value="UniProtKB-SubCell"/>
</dbReference>
<evidence type="ECO:0000256" key="1">
    <source>
        <dbReference type="ARBA" id="ARBA00004479"/>
    </source>
</evidence>
<feature type="signal peptide" evidence="12">
    <location>
        <begin position="1"/>
        <end position="28"/>
    </location>
</feature>
<comment type="catalytic activity">
    <reaction evidence="10">
        <text>L-threonyl-[protein] + ATP = O-phospho-L-threonyl-[protein] + ADP + H(+)</text>
        <dbReference type="Rhea" id="RHEA:46608"/>
        <dbReference type="Rhea" id="RHEA-COMP:11060"/>
        <dbReference type="Rhea" id="RHEA-COMP:11605"/>
        <dbReference type="ChEBI" id="CHEBI:15378"/>
        <dbReference type="ChEBI" id="CHEBI:30013"/>
        <dbReference type="ChEBI" id="CHEBI:30616"/>
        <dbReference type="ChEBI" id="CHEBI:61977"/>
        <dbReference type="ChEBI" id="CHEBI:456216"/>
        <dbReference type="EC" id="2.7.11.1"/>
    </reaction>
</comment>
<evidence type="ECO:0000256" key="3">
    <source>
        <dbReference type="ARBA" id="ARBA00022692"/>
    </source>
</evidence>
<dbReference type="OrthoDB" id="61110at2759"/>
<dbReference type="Proteomes" id="UP000327013">
    <property type="component" value="Chromosome 4"/>
</dbReference>
<dbReference type="SUPFAM" id="SSF56112">
    <property type="entry name" value="Protein kinase-like (PK-like)"/>
    <property type="match status" value="1"/>
</dbReference>
<dbReference type="PANTHER" id="PTHR47460:SF1">
    <property type="entry name" value="SERINE_THREONINE-PROTEIN KINASE-LIKE PROTEIN ACR4"/>
    <property type="match status" value="1"/>
</dbReference>
<sequence length="433" mass="45692">MTIPPSIFTITLFLITFIPLSLPTVVNGLGSASTAAITYGTTTVCGIIASEPTQRVQCYQNGQVILVQPNISFEAISGGGNFFCGLRSGGSSLLCWDTSPSYSSFEPRRIYYNDTVKLTDLTVGDTQVCAREINSGIARCWRGSNKGGFNFSSPREALRFRSMTSGSGFSCGILKKDSSVLCWGNGYIGSEIQRQFGNLSMSSLVAGESHACGLTTTGTLVCKGNNGSGQLDVPFSSASEFSGLALGSNFTCAVRARNGLVACWGGSNRFEFDSNAIENISFESIVAGLDFVCGLTSSNLSMICWGPGWPSISAKSDVYGLGVVLLELLTGKRAVFRNEEDVTAGPIGVVEYAAPLILAGGLQKVVDQRVGLPELHEAAAVQVLAYTAARCVSLEGKERPSMSDIVANLERALALCEENPGSLSPATLSTRSE</sequence>
<keyword evidence="6" id="KW-0472">Membrane</keyword>
<evidence type="ECO:0000256" key="9">
    <source>
        <dbReference type="ARBA" id="ARBA00023180"/>
    </source>
</evidence>
<keyword evidence="5" id="KW-1133">Transmembrane helix</keyword>
<name>A0A660KZ51_9ROSI</name>
<dbReference type="GO" id="GO:0004674">
    <property type="term" value="F:protein serine/threonine kinase activity"/>
    <property type="evidence" value="ECO:0007669"/>
    <property type="project" value="UniProtKB-KW"/>
</dbReference>
<dbReference type="Pfam" id="PF13540">
    <property type="entry name" value="RCC1_2"/>
    <property type="match status" value="1"/>
</dbReference>
<keyword evidence="3" id="KW-0812">Transmembrane</keyword>
<evidence type="ECO:0000256" key="11">
    <source>
        <dbReference type="ARBA" id="ARBA00048679"/>
    </source>
</evidence>
<accession>A0A660KZ51</accession>
<evidence type="ECO:0000256" key="2">
    <source>
        <dbReference type="ARBA" id="ARBA00012513"/>
    </source>
</evidence>
<keyword evidence="9" id="KW-0325">Glycoprotein</keyword>
<evidence type="ECO:0000256" key="8">
    <source>
        <dbReference type="ARBA" id="ARBA00023170"/>
    </source>
</evidence>
<dbReference type="InterPro" id="IPR011009">
    <property type="entry name" value="Kinase-like_dom_sf"/>
</dbReference>
<evidence type="ECO:0000256" key="5">
    <source>
        <dbReference type="ARBA" id="ARBA00022989"/>
    </source>
</evidence>
<evidence type="ECO:0000313" key="14">
    <source>
        <dbReference type="Proteomes" id="UP000327013"/>
    </source>
</evidence>
<evidence type="ECO:0000313" key="13">
    <source>
        <dbReference type="EMBL" id="KAE8039276.1"/>
    </source>
</evidence>
<keyword evidence="4 12" id="KW-0732">Signal</keyword>
<keyword evidence="8" id="KW-0675">Receptor</keyword>
<evidence type="ECO:0000256" key="7">
    <source>
        <dbReference type="ARBA" id="ARBA00023157"/>
    </source>
</evidence>
<evidence type="ECO:0000256" key="12">
    <source>
        <dbReference type="SAM" id="SignalP"/>
    </source>
</evidence>
<proteinExistence type="predicted"/>
<comment type="catalytic activity">
    <reaction evidence="11">
        <text>L-seryl-[protein] + ATP = O-phospho-L-seryl-[protein] + ADP + H(+)</text>
        <dbReference type="Rhea" id="RHEA:17989"/>
        <dbReference type="Rhea" id="RHEA-COMP:9863"/>
        <dbReference type="Rhea" id="RHEA-COMP:11604"/>
        <dbReference type="ChEBI" id="CHEBI:15378"/>
        <dbReference type="ChEBI" id="CHEBI:29999"/>
        <dbReference type="ChEBI" id="CHEBI:30616"/>
        <dbReference type="ChEBI" id="CHEBI:83421"/>
        <dbReference type="ChEBI" id="CHEBI:456216"/>
        <dbReference type="EC" id="2.7.11.1"/>
    </reaction>
</comment>
<dbReference type="InterPro" id="IPR009091">
    <property type="entry name" value="RCC1/BLIP-II"/>
</dbReference>
<dbReference type="Gene3D" id="2.130.10.30">
    <property type="entry name" value="Regulator of chromosome condensation 1/beta-lactamase-inhibitor protein II"/>
    <property type="match status" value="2"/>
</dbReference>
<dbReference type="EMBL" id="CM017324">
    <property type="protein sequence ID" value="KAE8039276.1"/>
    <property type="molecule type" value="Genomic_DNA"/>
</dbReference>
<dbReference type="Gene3D" id="1.10.510.10">
    <property type="entry name" value="Transferase(Phosphotransferase) domain 1"/>
    <property type="match status" value="1"/>
</dbReference>
<dbReference type="EC" id="2.7.11.1" evidence="2"/>
<keyword evidence="7" id="KW-1015">Disulfide bond</keyword>
<dbReference type="SUPFAM" id="SSF50985">
    <property type="entry name" value="RCC1/BLIP-II"/>
    <property type="match status" value="1"/>
</dbReference>
<keyword evidence="14" id="KW-1185">Reference proteome</keyword>
<reference evidence="13 14" key="1">
    <citation type="submission" date="2019-06" db="EMBL/GenBank/DDBJ databases">
        <title>A chromosomal-level reference genome of Carpinus fangiana (Coryloideae, Betulaceae).</title>
        <authorList>
            <person name="Yang X."/>
            <person name="Wang Z."/>
            <person name="Zhang L."/>
            <person name="Hao G."/>
            <person name="Liu J."/>
            <person name="Yang Y."/>
        </authorList>
    </citation>
    <scope>NUCLEOTIDE SEQUENCE [LARGE SCALE GENOMIC DNA]</scope>
    <source>
        <strain evidence="13">Cfa_2016G</strain>
        <tissue evidence="13">Leaf</tissue>
    </source>
</reference>
<evidence type="ECO:0000256" key="6">
    <source>
        <dbReference type="ARBA" id="ARBA00023136"/>
    </source>
</evidence>
<evidence type="ECO:0000256" key="10">
    <source>
        <dbReference type="ARBA" id="ARBA00047899"/>
    </source>
</evidence>
<evidence type="ECO:0000256" key="4">
    <source>
        <dbReference type="ARBA" id="ARBA00022729"/>
    </source>
</evidence>
<dbReference type="PANTHER" id="PTHR47460">
    <property type="entry name" value="SERINE/THREONINE-PROTEIN KINASE-LIKE PROTEIN ACR4"/>
    <property type="match status" value="1"/>
</dbReference>
<feature type="chain" id="PRO_5024916430" description="non-specific serine/threonine protein kinase" evidence="12">
    <location>
        <begin position="29"/>
        <end position="433"/>
    </location>
</feature>
<gene>
    <name evidence="13" type="ORF">FH972_011704</name>
</gene>